<keyword evidence="1" id="KW-0472">Membrane</keyword>
<evidence type="ECO:0000313" key="2">
    <source>
        <dbReference type="EMBL" id="QKR00106.1"/>
    </source>
</evidence>
<keyword evidence="1" id="KW-0812">Transmembrane</keyword>
<dbReference type="EMBL" id="CP049074">
    <property type="protein sequence ID" value="QKR00106.1"/>
    <property type="molecule type" value="Genomic_DNA"/>
</dbReference>
<dbReference type="KEGG" id="mten:GWK48_06710"/>
<dbReference type="Proteomes" id="UP000509301">
    <property type="component" value="Chromosome"/>
</dbReference>
<evidence type="ECO:0000256" key="1">
    <source>
        <dbReference type="SAM" id="Phobius"/>
    </source>
</evidence>
<reference evidence="2 3" key="1">
    <citation type="submission" date="2020-02" db="EMBL/GenBank/DDBJ databases">
        <title>Comparative genome analysis reveals the metabolism and evolution of the thermophilic archaeal genus Metallosphaera.</title>
        <authorList>
            <person name="Jiang C."/>
        </authorList>
    </citation>
    <scope>NUCLEOTIDE SEQUENCE [LARGE SCALE GENOMIC DNA]</scope>
    <source>
        <strain evidence="2 3">Ric-A</strain>
    </source>
</reference>
<sequence length="68" mass="7173">MNMKVWGLILPGGFLVAISIIMLSIYSYTFLKPNPAAFAFSVSGFDIAGMAVAVIGLALILAGAYQMD</sequence>
<gene>
    <name evidence="2" type="ORF">GWK48_06710</name>
</gene>
<accession>A0A6N0NTK8</accession>
<dbReference type="AlphaFoldDB" id="A0A6N0NTK8"/>
<keyword evidence="3" id="KW-1185">Reference proteome</keyword>
<proteinExistence type="predicted"/>
<feature type="transmembrane region" description="Helical" evidence="1">
    <location>
        <begin position="6"/>
        <end position="26"/>
    </location>
</feature>
<dbReference type="OrthoDB" id="43696at2157"/>
<name>A0A6N0NTK8_9CREN</name>
<feature type="transmembrane region" description="Helical" evidence="1">
    <location>
        <begin position="38"/>
        <end position="65"/>
    </location>
</feature>
<evidence type="ECO:0000313" key="3">
    <source>
        <dbReference type="Proteomes" id="UP000509301"/>
    </source>
</evidence>
<organism evidence="2 3">
    <name type="scientific">Metallosphaera tengchongensis</name>
    <dbReference type="NCBI Taxonomy" id="1532350"/>
    <lineage>
        <taxon>Archaea</taxon>
        <taxon>Thermoproteota</taxon>
        <taxon>Thermoprotei</taxon>
        <taxon>Sulfolobales</taxon>
        <taxon>Sulfolobaceae</taxon>
        <taxon>Metallosphaera</taxon>
    </lineage>
</organism>
<protein>
    <submittedName>
        <fullName evidence="2">Uncharacterized protein</fullName>
    </submittedName>
</protein>
<keyword evidence="1" id="KW-1133">Transmembrane helix</keyword>